<name>A0A655RS06_VIBCL</name>
<reference evidence="1 2" key="1">
    <citation type="submission" date="2015-07" db="EMBL/GenBank/DDBJ databases">
        <authorList>
            <consortium name="Pathogen Informatics"/>
        </authorList>
    </citation>
    <scope>NUCLEOTIDE SEQUENCE [LARGE SCALE GENOMIC DNA]</scope>
    <source>
        <strain evidence="1 2">A51</strain>
    </source>
</reference>
<accession>A0A655RS06</accession>
<organism evidence="1 2">
    <name type="scientific">Vibrio cholerae</name>
    <dbReference type="NCBI Taxonomy" id="666"/>
    <lineage>
        <taxon>Bacteria</taxon>
        <taxon>Pseudomonadati</taxon>
        <taxon>Pseudomonadota</taxon>
        <taxon>Gammaproteobacteria</taxon>
        <taxon>Vibrionales</taxon>
        <taxon>Vibrionaceae</taxon>
        <taxon>Vibrio</taxon>
    </lineage>
</organism>
<evidence type="ECO:0000313" key="1">
    <source>
        <dbReference type="EMBL" id="CSB09624.1"/>
    </source>
</evidence>
<gene>
    <name evidence="1" type="ORF">ERS013165_03360</name>
</gene>
<proteinExistence type="predicted"/>
<dbReference type="EMBL" id="CWOW01000024">
    <property type="protein sequence ID" value="CSB09624.1"/>
    <property type="molecule type" value="Genomic_DNA"/>
</dbReference>
<sequence length="73" mass="8638">MNQHFGNFTNNLAMFRDITSRNHYTFYLLPGFGWASFEVDGRNLNLPRVSFISPSHYFLRYLEPNNLSDTARF</sequence>
<dbReference type="Proteomes" id="UP000044806">
    <property type="component" value="Unassembled WGS sequence"/>
</dbReference>
<dbReference type="AlphaFoldDB" id="A0A655RS06"/>
<evidence type="ECO:0000313" key="2">
    <source>
        <dbReference type="Proteomes" id="UP000044806"/>
    </source>
</evidence>
<protein>
    <submittedName>
        <fullName evidence="1">Uncharacterized protein</fullName>
    </submittedName>
</protein>